<dbReference type="InterPro" id="IPR022227">
    <property type="entry name" value="DUF3754"/>
</dbReference>
<keyword evidence="2" id="KW-1133">Transmembrane helix</keyword>
<proteinExistence type="predicted"/>
<name>A0A5C6AM67_9BACT</name>
<dbReference type="PANTHER" id="PTHR33645">
    <property type="entry name" value="AMINOPEPTIDASE (DUF3754)"/>
    <property type="match status" value="1"/>
</dbReference>
<keyword evidence="2" id="KW-0472">Membrane</keyword>
<evidence type="ECO:0008006" key="5">
    <source>
        <dbReference type="Google" id="ProtNLM"/>
    </source>
</evidence>
<keyword evidence="2" id="KW-0812">Transmembrane</keyword>
<protein>
    <recommendedName>
        <fullName evidence="5">DUF3754 domain-containing protein</fullName>
    </recommendedName>
</protein>
<accession>A0A5C6AM67</accession>
<evidence type="ECO:0000313" key="3">
    <source>
        <dbReference type="EMBL" id="TWU01105.1"/>
    </source>
</evidence>
<keyword evidence="4" id="KW-1185">Reference proteome</keyword>
<dbReference type="AlphaFoldDB" id="A0A5C6AM67"/>
<sequence length="444" mass="50002">MDHGGPLTRSIASASTSGMIDPDAAHWSIEPFIPITVQALLDHLCSRATSTAELSPADVDLFRQFAARLESLIHNRTQSNHQQFSNHYSEIDPDSDCRIPGELITTVPDAASSAEATGQRDSTKSDFDEVASTEQDERQRANAKALMELCDKILISGGYRKLGQDELEKCVGVASQWGVPLKVDFSLFRHLAVYARGDIIGKRFRRRLRSLYRPELVDVAIYQRVVVLFQVDETLDLGEQLSDTELHLRMFKNIPKQDVDMLLPGGKVLLSKLDQAKIIVPSLGGWLLSLQKIGRFVLMFVALTMYTTAFVFALAIAAVGYLVKSVFSYFQTRNRYLLDLTRNLYFQKLDTNAGAAYRIIQQAHRQSTVEAMLAYYAVVTESKPISTRRLRRKCERLVREAIRVEIDFQVDRTLETLRELGAIELAGDGERWIKSAEMIPVDNI</sequence>
<comment type="caution">
    <text evidence="3">The sequence shown here is derived from an EMBL/GenBank/DDBJ whole genome shotgun (WGS) entry which is preliminary data.</text>
</comment>
<feature type="region of interest" description="Disordered" evidence="1">
    <location>
        <begin position="108"/>
        <end position="135"/>
    </location>
</feature>
<evidence type="ECO:0000313" key="4">
    <source>
        <dbReference type="Proteomes" id="UP000320176"/>
    </source>
</evidence>
<dbReference type="PANTHER" id="PTHR33645:SF11">
    <property type="entry name" value="AMINOPEPTIDASE (DUF3754)"/>
    <property type="match status" value="1"/>
</dbReference>
<dbReference type="Proteomes" id="UP000320176">
    <property type="component" value="Unassembled WGS sequence"/>
</dbReference>
<feature type="transmembrane region" description="Helical" evidence="2">
    <location>
        <begin position="296"/>
        <end position="323"/>
    </location>
</feature>
<dbReference type="EMBL" id="SJPN01000005">
    <property type="protein sequence ID" value="TWU01105.1"/>
    <property type="molecule type" value="Genomic_DNA"/>
</dbReference>
<evidence type="ECO:0000256" key="1">
    <source>
        <dbReference type="SAM" id="MobiDB-lite"/>
    </source>
</evidence>
<dbReference type="Pfam" id="PF12576">
    <property type="entry name" value="DUF3754"/>
    <property type="match status" value="1"/>
</dbReference>
<evidence type="ECO:0000256" key="2">
    <source>
        <dbReference type="SAM" id="Phobius"/>
    </source>
</evidence>
<reference evidence="3 4" key="1">
    <citation type="submission" date="2019-02" db="EMBL/GenBank/DDBJ databases">
        <title>Deep-cultivation of Planctomycetes and their phenomic and genomic characterization uncovers novel biology.</title>
        <authorList>
            <person name="Wiegand S."/>
            <person name="Jogler M."/>
            <person name="Boedeker C."/>
            <person name="Pinto D."/>
            <person name="Vollmers J."/>
            <person name="Rivas-Marin E."/>
            <person name="Kohn T."/>
            <person name="Peeters S.H."/>
            <person name="Heuer A."/>
            <person name="Rast P."/>
            <person name="Oberbeckmann S."/>
            <person name="Bunk B."/>
            <person name="Jeske O."/>
            <person name="Meyerdierks A."/>
            <person name="Storesund J.E."/>
            <person name="Kallscheuer N."/>
            <person name="Luecker S."/>
            <person name="Lage O.M."/>
            <person name="Pohl T."/>
            <person name="Merkel B.J."/>
            <person name="Hornburger P."/>
            <person name="Mueller R.-W."/>
            <person name="Bruemmer F."/>
            <person name="Labrenz M."/>
            <person name="Spormann A.M."/>
            <person name="Op Den Camp H."/>
            <person name="Overmann J."/>
            <person name="Amann R."/>
            <person name="Jetten M.S.M."/>
            <person name="Mascher T."/>
            <person name="Medema M.H."/>
            <person name="Devos D.P."/>
            <person name="Kaster A.-K."/>
            <person name="Ovreas L."/>
            <person name="Rohde M."/>
            <person name="Galperin M.Y."/>
            <person name="Jogler C."/>
        </authorList>
    </citation>
    <scope>NUCLEOTIDE SEQUENCE [LARGE SCALE GENOMIC DNA]</scope>
    <source>
        <strain evidence="3 4">Pla52n</strain>
    </source>
</reference>
<organism evidence="3 4">
    <name type="scientific">Stieleria varia</name>
    <dbReference type="NCBI Taxonomy" id="2528005"/>
    <lineage>
        <taxon>Bacteria</taxon>
        <taxon>Pseudomonadati</taxon>
        <taxon>Planctomycetota</taxon>
        <taxon>Planctomycetia</taxon>
        <taxon>Pirellulales</taxon>
        <taxon>Pirellulaceae</taxon>
        <taxon>Stieleria</taxon>
    </lineage>
</organism>
<gene>
    <name evidence="3" type="ORF">Pla52n_44770</name>
</gene>